<dbReference type="EMBL" id="JACBXS010000080">
    <property type="protein sequence ID" value="NYS26821.1"/>
    <property type="molecule type" value="Genomic_DNA"/>
</dbReference>
<dbReference type="Pfam" id="PF02049">
    <property type="entry name" value="FliE"/>
    <property type="match status" value="1"/>
</dbReference>
<evidence type="ECO:0000313" key="5">
    <source>
        <dbReference type="Proteomes" id="UP000529417"/>
    </source>
</evidence>
<dbReference type="Proteomes" id="UP000529417">
    <property type="component" value="Unassembled WGS sequence"/>
</dbReference>
<evidence type="ECO:0000313" key="4">
    <source>
        <dbReference type="EMBL" id="NYS26821.1"/>
    </source>
</evidence>
<dbReference type="InterPro" id="IPR001624">
    <property type="entry name" value="FliE"/>
</dbReference>
<dbReference type="GO" id="GO:0009425">
    <property type="term" value="C:bacterial-type flagellum basal body"/>
    <property type="evidence" value="ECO:0007669"/>
    <property type="project" value="UniProtKB-SubCell"/>
</dbReference>
<dbReference type="PANTHER" id="PTHR34653">
    <property type="match status" value="1"/>
</dbReference>
<comment type="caution">
    <text evidence="4">The sequence shown here is derived from an EMBL/GenBank/DDBJ whole genome shotgun (WGS) entry which is preliminary data.</text>
</comment>
<keyword evidence="4" id="KW-0282">Flagellum</keyword>
<evidence type="ECO:0000256" key="3">
    <source>
        <dbReference type="ARBA" id="ARBA00023143"/>
    </source>
</evidence>
<protein>
    <submittedName>
        <fullName evidence="4">Flagellar hook-basal body complex protein FliE</fullName>
    </submittedName>
</protein>
<evidence type="ECO:0000256" key="1">
    <source>
        <dbReference type="ARBA" id="ARBA00004117"/>
    </source>
</evidence>
<dbReference type="NCBIfam" id="NF001994">
    <property type="entry name" value="PRK00790.1-5"/>
    <property type="match status" value="1"/>
</dbReference>
<gene>
    <name evidence="4" type="primary">fliE</name>
    <name evidence="4" type="ORF">HUK65_17785</name>
</gene>
<dbReference type="GO" id="GO:0003774">
    <property type="term" value="F:cytoskeletal motor activity"/>
    <property type="evidence" value="ECO:0007669"/>
    <property type="project" value="InterPro"/>
</dbReference>
<dbReference type="PANTHER" id="PTHR34653:SF1">
    <property type="entry name" value="FLAGELLAR HOOK-BASAL BODY COMPLEX PROTEIN FLIE"/>
    <property type="match status" value="1"/>
</dbReference>
<evidence type="ECO:0000256" key="2">
    <source>
        <dbReference type="ARBA" id="ARBA00009272"/>
    </source>
</evidence>
<keyword evidence="4" id="KW-0966">Cell projection</keyword>
<name>A0A7Z0I2P2_9RHOB</name>
<comment type="subcellular location">
    <subcellularLocation>
        <location evidence="1">Bacterial flagellum basal body</location>
    </subcellularLocation>
</comment>
<accession>A0A7Z0I2P2</accession>
<dbReference type="AlphaFoldDB" id="A0A7Z0I2P2"/>
<dbReference type="GO" id="GO:0005198">
    <property type="term" value="F:structural molecule activity"/>
    <property type="evidence" value="ECO:0007669"/>
    <property type="project" value="InterPro"/>
</dbReference>
<keyword evidence="5" id="KW-1185">Reference proteome</keyword>
<reference evidence="4 5" key="1">
    <citation type="journal article" date="2000" name="Arch. Microbiol.">
        <title>Rhodobaca bogoriensis gen. nov. and sp. nov., an alkaliphilic purple nonsulfur bacterium from African Rift Valley soda lakes.</title>
        <authorList>
            <person name="Milford A.D."/>
            <person name="Achenbach L.A."/>
            <person name="Jung D.O."/>
            <person name="Madigan M.T."/>
        </authorList>
    </citation>
    <scope>NUCLEOTIDE SEQUENCE [LARGE SCALE GENOMIC DNA]</scope>
    <source>
        <strain evidence="4 5">2376</strain>
    </source>
</reference>
<dbReference type="RefSeq" id="WP_179907613.1">
    <property type="nucleotide sequence ID" value="NZ_JACBXS010000080.1"/>
</dbReference>
<keyword evidence="4" id="KW-0969">Cilium</keyword>
<dbReference type="GO" id="GO:0071973">
    <property type="term" value="P:bacterial-type flagellum-dependent cell motility"/>
    <property type="evidence" value="ECO:0007669"/>
    <property type="project" value="InterPro"/>
</dbReference>
<proteinExistence type="inferred from homology"/>
<keyword evidence="3" id="KW-0975">Bacterial flagellum</keyword>
<organism evidence="4 5">
    <name type="scientific">Rhabdonatronobacter sediminivivens</name>
    <dbReference type="NCBI Taxonomy" id="2743469"/>
    <lineage>
        <taxon>Bacteria</taxon>
        <taxon>Pseudomonadati</taxon>
        <taxon>Pseudomonadota</taxon>
        <taxon>Alphaproteobacteria</taxon>
        <taxon>Rhodobacterales</taxon>
        <taxon>Paracoccaceae</taxon>
        <taxon>Rhabdonatronobacter</taxon>
    </lineage>
</organism>
<sequence length="94" mass="9633">MDITSVAAARVYGAARPATAPDPAGAPQAMSKAAGSFAETLARGEQTANATLVEGADPHNLITALAEAELAVETAVTVRNKVVEAYLEILRMPV</sequence>
<comment type="similarity">
    <text evidence="2">Belongs to the FliE family.</text>
</comment>